<evidence type="ECO:0000313" key="3">
    <source>
        <dbReference type="Proteomes" id="UP001201812"/>
    </source>
</evidence>
<evidence type="ECO:0000256" key="1">
    <source>
        <dbReference type="SAM" id="MobiDB-lite"/>
    </source>
</evidence>
<name>A0AAD4N418_9BILA</name>
<gene>
    <name evidence="2" type="ORF">DdX_09733</name>
</gene>
<protein>
    <submittedName>
        <fullName evidence="2">Uncharacterized protein</fullName>
    </submittedName>
</protein>
<accession>A0AAD4N418</accession>
<evidence type="ECO:0000313" key="2">
    <source>
        <dbReference type="EMBL" id="KAI1712189.1"/>
    </source>
</evidence>
<sequence length="451" mass="51418">MGPDTGIVSVILDKCEFVLPKSQKEMRKNRINTVSCPTPCSSCLPTLCSITSTLNRPTVIRTIPVRSSIRVRKRDQKANLLKKRNSDPIKLRANFHQFLANDWNRQFTKGRRGSRFTSGVRSQPCTNPVYASRPRSMSATDLNRVCVTADSKAKTPLLNGVMNALKSNDINDASAKHRRFPLLAIPTNSDRSLSAKEREREDLRAFFAADPDLCRLRQKVERRIERRRSLTHANSAYHGDAARLKTSKVLEKYGPRLLLNRRSVSESALNYMEPNVHIDIGQLLRGYKTVTKRYKDVNQTISLPLQVSGQRKRVSFSGPATTIYVPHFKTTAHVDSITFLQQRERLLQNPVLTRFHKPAKTILVTNLAEGTKKTNLGLDFSSADEYPLSHMDYATFRAWRRGSRLSIDVLDMFYTEVENTKDVRRDNDDTKSTRHLIGIMKRVLSGCFKKR</sequence>
<organism evidence="2 3">
    <name type="scientific">Ditylenchus destructor</name>
    <dbReference type="NCBI Taxonomy" id="166010"/>
    <lineage>
        <taxon>Eukaryota</taxon>
        <taxon>Metazoa</taxon>
        <taxon>Ecdysozoa</taxon>
        <taxon>Nematoda</taxon>
        <taxon>Chromadorea</taxon>
        <taxon>Rhabditida</taxon>
        <taxon>Tylenchina</taxon>
        <taxon>Tylenchomorpha</taxon>
        <taxon>Sphaerularioidea</taxon>
        <taxon>Anguinidae</taxon>
        <taxon>Anguininae</taxon>
        <taxon>Ditylenchus</taxon>
    </lineage>
</organism>
<dbReference type="AlphaFoldDB" id="A0AAD4N418"/>
<feature type="compositionally biased region" description="Polar residues" evidence="1">
    <location>
        <begin position="115"/>
        <end position="126"/>
    </location>
</feature>
<keyword evidence="3" id="KW-1185">Reference proteome</keyword>
<reference evidence="2" key="1">
    <citation type="submission" date="2022-01" db="EMBL/GenBank/DDBJ databases">
        <title>Genome Sequence Resource for Two Populations of Ditylenchus destructor, the Migratory Endoparasitic Phytonematode.</title>
        <authorList>
            <person name="Zhang H."/>
            <person name="Lin R."/>
            <person name="Xie B."/>
        </authorList>
    </citation>
    <scope>NUCLEOTIDE SEQUENCE</scope>
    <source>
        <strain evidence="2">BazhouSP</strain>
    </source>
</reference>
<dbReference type="Proteomes" id="UP001201812">
    <property type="component" value="Unassembled WGS sequence"/>
</dbReference>
<comment type="caution">
    <text evidence="2">The sequence shown here is derived from an EMBL/GenBank/DDBJ whole genome shotgun (WGS) entry which is preliminary data.</text>
</comment>
<feature type="region of interest" description="Disordered" evidence="1">
    <location>
        <begin position="110"/>
        <end position="132"/>
    </location>
</feature>
<dbReference type="EMBL" id="JAKKPZ010000019">
    <property type="protein sequence ID" value="KAI1712189.1"/>
    <property type="molecule type" value="Genomic_DNA"/>
</dbReference>
<proteinExistence type="predicted"/>